<dbReference type="Gene3D" id="3.20.20.150">
    <property type="entry name" value="Divalent-metal-dependent TIM barrel enzymes"/>
    <property type="match status" value="1"/>
</dbReference>
<dbReference type="RefSeq" id="WP_284257556.1">
    <property type="nucleotide sequence ID" value="NZ_BSOS01000041.1"/>
</dbReference>
<comment type="similarity">
    <text evidence="2">Belongs to the hyi family.</text>
</comment>
<keyword evidence="1 2" id="KW-0413">Isomerase</keyword>
<comment type="caution">
    <text evidence="4">The sequence shown here is derived from an EMBL/GenBank/DDBJ whole genome shotgun (WGS) entry which is preliminary data.</text>
</comment>
<dbReference type="InterPro" id="IPR026040">
    <property type="entry name" value="HyI-like"/>
</dbReference>
<protein>
    <submittedName>
        <fullName evidence="4">Hydroxypyruvate isomerase</fullName>
    </submittedName>
</protein>
<sequence length="259" mass="28637">MLKFAANLSMMFTEWTFLDRFGAAADAGFQAVEYLFPYEHPPEAIAARLQRHRLTQALFNMPPGDWAAGERGVAALPGRLEELKASVQTALVYAQATGAKRLHLMAGIVNRDSPGAASRYETAVTYAAEQLGEHGIELLLEPINARSMPGYFLNDYPYAEALIQRLGLTNLRLQFDIFHRQIMHGDVSAALARLMPIIGHVQVASVPLRNEPNTGELNDSHIFRMLENLNYGGFIGCEYNPRAGTLAGLRWLHDAGAEQ</sequence>
<reference evidence="5" key="1">
    <citation type="journal article" date="2019" name="Int. J. Syst. Evol. Microbiol.">
        <title>The Global Catalogue of Microorganisms (GCM) 10K type strain sequencing project: providing services to taxonomists for standard genome sequencing and annotation.</title>
        <authorList>
            <consortium name="The Broad Institute Genomics Platform"/>
            <consortium name="The Broad Institute Genome Sequencing Center for Infectious Disease"/>
            <person name="Wu L."/>
            <person name="Ma J."/>
        </authorList>
    </citation>
    <scope>NUCLEOTIDE SEQUENCE [LARGE SCALE GENOMIC DNA]</scope>
    <source>
        <strain evidence="5">NBRC 112502</strain>
    </source>
</reference>
<dbReference type="PANTHER" id="PTHR43489">
    <property type="entry name" value="ISOMERASE"/>
    <property type="match status" value="1"/>
</dbReference>
<accession>A0ABQ6A4T0</accession>
<dbReference type="SUPFAM" id="SSF51658">
    <property type="entry name" value="Xylose isomerase-like"/>
    <property type="match status" value="1"/>
</dbReference>
<dbReference type="GO" id="GO:0016853">
    <property type="term" value="F:isomerase activity"/>
    <property type="evidence" value="ECO:0007669"/>
    <property type="project" value="UniProtKB-KW"/>
</dbReference>
<dbReference type="InterPro" id="IPR053398">
    <property type="entry name" value="HPT_OtnI_isomerases"/>
</dbReference>
<dbReference type="NCBIfam" id="NF043033">
    <property type="entry name" value="OxoTetrIsom"/>
    <property type="match status" value="1"/>
</dbReference>
<name>A0ABQ6A4T0_9PROT</name>
<evidence type="ECO:0000256" key="1">
    <source>
        <dbReference type="ARBA" id="ARBA00023235"/>
    </source>
</evidence>
<gene>
    <name evidence="4" type="ORF">GCM10010909_15310</name>
</gene>
<dbReference type="InterPro" id="IPR036237">
    <property type="entry name" value="Xyl_isomerase-like_sf"/>
</dbReference>
<dbReference type="InterPro" id="IPR050417">
    <property type="entry name" value="Sugar_Epim/Isomerase"/>
</dbReference>
<evidence type="ECO:0000256" key="2">
    <source>
        <dbReference type="PIRNR" id="PIRNR006241"/>
    </source>
</evidence>
<dbReference type="Proteomes" id="UP001156641">
    <property type="component" value="Unassembled WGS sequence"/>
</dbReference>
<dbReference type="PANTHER" id="PTHR43489:SF6">
    <property type="entry name" value="HYDROXYPYRUVATE ISOMERASE-RELATED"/>
    <property type="match status" value="1"/>
</dbReference>
<feature type="domain" description="Xylose isomerase-like TIM barrel" evidence="3">
    <location>
        <begin position="22"/>
        <end position="253"/>
    </location>
</feature>
<dbReference type="InterPro" id="IPR013022">
    <property type="entry name" value="Xyl_isomerase-like_TIM-brl"/>
</dbReference>
<organism evidence="4 5">
    <name type="scientific">Acidocella aquatica</name>
    <dbReference type="NCBI Taxonomy" id="1922313"/>
    <lineage>
        <taxon>Bacteria</taxon>
        <taxon>Pseudomonadati</taxon>
        <taxon>Pseudomonadota</taxon>
        <taxon>Alphaproteobacteria</taxon>
        <taxon>Acetobacterales</taxon>
        <taxon>Acidocellaceae</taxon>
        <taxon>Acidocella</taxon>
    </lineage>
</organism>
<evidence type="ECO:0000313" key="4">
    <source>
        <dbReference type="EMBL" id="GLR66851.1"/>
    </source>
</evidence>
<dbReference type="Pfam" id="PF01261">
    <property type="entry name" value="AP_endonuc_2"/>
    <property type="match status" value="1"/>
</dbReference>
<keyword evidence="5" id="KW-1185">Reference proteome</keyword>
<evidence type="ECO:0000259" key="3">
    <source>
        <dbReference type="Pfam" id="PF01261"/>
    </source>
</evidence>
<proteinExistence type="inferred from homology"/>
<evidence type="ECO:0000313" key="5">
    <source>
        <dbReference type="Proteomes" id="UP001156641"/>
    </source>
</evidence>
<dbReference type="EMBL" id="BSOS01000041">
    <property type="protein sequence ID" value="GLR66851.1"/>
    <property type="molecule type" value="Genomic_DNA"/>
</dbReference>
<dbReference type="PIRSF" id="PIRSF006241">
    <property type="entry name" value="HyI"/>
    <property type="match status" value="1"/>
</dbReference>